<evidence type="ECO:0000313" key="2">
    <source>
        <dbReference type="Proteomes" id="UP001153555"/>
    </source>
</evidence>
<dbReference type="Proteomes" id="UP001153555">
    <property type="component" value="Unassembled WGS sequence"/>
</dbReference>
<evidence type="ECO:0000313" key="1">
    <source>
        <dbReference type="EMBL" id="CAA0809988.1"/>
    </source>
</evidence>
<keyword evidence="2" id="KW-1185">Reference proteome</keyword>
<dbReference type="OrthoDB" id="10409294at2759"/>
<reference evidence="1" key="1">
    <citation type="submission" date="2019-12" db="EMBL/GenBank/DDBJ databases">
        <authorList>
            <person name="Scholes J."/>
        </authorList>
    </citation>
    <scope>NUCLEOTIDE SEQUENCE</scope>
</reference>
<name>A0A9N7MMG4_STRHE</name>
<proteinExistence type="predicted"/>
<protein>
    <submittedName>
        <fullName evidence="1">Uncharacterized protein</fullName>
    </submittedName>
</protein>
<dbReference type="EMBL" id="CACSLK010004199">
    <property type="protein sequence ID" value="CAA0809988.1"/>
    <property type="molecule type" value="Genomic_DNA"/>
</dbReference>
<accession>A0A9N7MMG4</accession>
<sequence>MKGNVARFDMSERRLDVKGLDEFFGVFASGDERKVRSSRLLEESVRYDLVKDFGDKVLYLSAFLSFGDITRTGATANTIWLPIFYDGNAIFYSLRGGKFIRTTEDTRAKMHFALRD</sequence>
<comment type="caution">
    <text evidence="1">The sequence shown here is derived from an EMBL/GenBank/DDBJ whole genome shotgun (WGS) entry which is preliminary data.</text>
</comment>
<gene>
    <name evidence="1" type="ORF">SHERM_11897</name>
</gene>
<dbReference type="AlphaFoldDB" id="A0A9N7MMG4"/>
<organism evidence="1 2">
    <name type="scientific">Striga hermonthica</name>
    <name type="common">Purple witchweed</name>
    <name type="synonym">Buchnera hermonthica</name>
    <dbReference type="NCBI Taxonomy" id="68872"/>
    <lineage>
        <taxon>Eukaryota</taxon>
        <taxon>Viridiplantae</taxon>
        <taxon>Streptophyta</taxon>
        <taxon>Embryophyta</taxon>
        <taxon>Tracheophyta</taxon>
        <taxon>Spermatophyta</taxon>
        <taxon>Magnoliopsida</taxon>
        <taxon>eudicotyledons</taxon>
        <taxon>Gunneridae</taxon>
        <taxon>Pentapetalae</taxon>
        <taxon>asterids</taxon>
        <taxon>lamiids</taxon>
        <taxon>Lamiales</taxon>
        <taxon>Orobanchaceae</taxon>
        <taxon>Buchnereae</taxon>
        <taxon>Striga</taxon>
    </lineage>
</organism>